<keyword evidence="7" id="KW-0325">Glycoprotein</keyword>
<comment type="subcellular location">
    <subcellularLocation>
        <location evidence="1">Membrane</location>
        <topology evidence="1">Single-pass type I membrane protein</topology>
    </subcellularLocation>
</comment>
<reference evidence="9 10" key="1">
    <citation type="journal article" date="2024" name="G3 (Bethesda)">
        <title>Genome assembly of Hibiscus sabdariffa L. provides insights into metabolisms of medicinal natural products.</title>
        <authorList>
            <person name="Kim T."/>
        </authorList>
    </citation>
    <scope>NUCLEOTIDE SEQUENCE [LARGE SCALE GENOMIC DNA]</scope>
    <source>
        <strain evidence="9">TK-2024</strain>
        <tissue evidence="9">Old leaves</tissue>
    </source>
</reference>
<dbReference type="EMBL" id="JBBPBM010000549">
    <property type="protein sequence ID" value="KAK8494335.1"/>
    <property type="molecule type" value="Genomic_DNA"/>
</dbReference>
<evidence type="ECO:0000256" key="4">
    <source>
        <dbReference type="ARBA" id="ARBA00022989"/>
    </source>
</evidence>
<evidence type="ECO:0000256" key="6">
    <source>
        <dbReference type="ARBA" id="ARBA00023170"/>
    </source>
</evidence>
<evidence type="ECO:0000313" key="9">
    <source>
        <dbReference type="EMBL" id="KAK8494335.1"/>
    </source>
</evidence>
<keyword evidence="2 8" id="KW-0812">Transmembrane</keyword>
<accession>A0ABR2AL04</accession>
<dbReference type="PANTHER" id="PTHR48063">
    <property type="entry name" value="LRR RECEPTOR-LIKE KINASE"/>
    <property type="match status" value="1"/>
</dbReference>
<proteinExistence type="predicted"/>
<dbReference type="Proteomes" id="UP001472677">
    <property type="component" value="Unassembled WGS sequence"/>
</dbReference>
<keyword evidence="10" id="KW-1185">Reference proteome</keyword>
<evidence type="ECO:0000256" key="8">
    <source>
        <dbReference type="SAM" id="Phobius"/>
    </source>
</evidence>
<evidence type="ECO:0000256" key="7">
    <source>
        <dbReference type="ARBA" id="ARBA00023180"/>
    </source>
</evidence>
<evidence type="ECO:0000256" key="1">
    <source>
        <dbReference type="ARBA" id="ARBA00004479"/>
    </source>
</evidence>
<keyword evidence="3" id="KW-0732">Signal</keyword>
<dbReference type="PANTHER" id="PTHR48063:SF48">
    <property type="entry name" value="LRR RECEPTOR-LIKE SERINE_THREONINE-PROTEIN KINASE FLS2"/>
    <property type="match status" value="1"/>
</dbReference>
<organism evidence="9 10">
    <name type="scientific">Hibiscus sabdariffa</name>
    <name type="common">roselle</name>
    <dbReference type="NCBI Taxonomy" id="183260"/>
    <lineage>
        <taxon>Eukaryota</taxon>
        <taxon>Viridiplantae</taxon>
        <taxon>Streptophyta</taxon>
        <taxon>Embryophyta</taxon>
        <taxon>Tracheophyta</taxon>
        <taxon>Spermatophyta</taxon>
        <taxon>Magnoliopsida</taxon>
        <taxon>eudicotyledons</taxon>
        <taxon>Gunneridae</taxon>
        <taxon>Pentapetalae</taxon>
        <taxon>rosids</taxon>
        <taxon>malvids</taxon>
        <taxon>Malvales</taxon>
        <taxon>Malvaceae</taxon>
        <taxon>Malvoideae</taxon>
        <taxon>Hibiscus</taxon>
    </lineage>
</organism>
<keyword evidence="5 8" id="KW-0472">Membrane</keyword>
<feature type="transmembrane region" description="Helical" evidence="8">
    <location>
        <begin position="38"/>
        <end position="59"/>
    </location>
</feature>
<feature type="transmembrane region" description="Helical" evidence="8">
    <location>
        <begin position="90"/>
        <end position="112"/>
    </location>
</feature>
<comment type="caution">
    <text evidence="9">The sequence shown here is derived from an EMBL/GenBank/DDBJ whole genome shotgun (WGS) entry which is preliminary data.</text>
</comment>
<keyword evidence="6" id="KW-0675">Receptor</keyword>
<dbReference type="InterPro" id="IPR046956">
    <property type="entry name" value="RLP23-like"/>
</dbReference>
<gene>
    <name evidence="9" type="ORF">V6N12_042674</name>
</gene>
<keyword evidence="4 8" id="KW-1133">Transmembrane helix</keyword>
<evidence type="ECO:0000256" key="2">
    <source>
        <dbReference type="ARBA" id="ARBA00022692"/>
    </source>
</evidence>
<sequence length="154" mass="17023">MGSSKKMCCVLFIVGLCSNGWSYTIAIMRAALVRPDFFLSYLLLSVLAIVMPIPIRVALPPISKNCIAKDVTNDGGRSEGSNGRSKVEGLYVSIVVGFVVGFWAVVALLFFVRSWRHVYYQKLDHVGRKLYVSWATMDNQCMPWNVANVSVPGA</sequence>
<protein>
    <submittedName>
        <fullName evidence="9">Uncharacterized protein</fullName>
    </submittedName>
</protein>
<evidence type="ECO:0000313" key="10">
    <source>
        <dbReference type="Proteomes" id="UP001472677"/>
    </source>
</evidence>
<evidence type="ECO:0000256" key="3">
    <source>
        <dbReference type="ARBA" id="ARBA00022729"/>
    </source>
</evidence>
<evidence type="ECO:0000256" key="5">
    <source>
        <dbReference type="ARBA" id="ARBA00023136"/>
    </source>
</evidence>
<name>A0ABR2AL04_9ROSI</name>